<proteinExistence type="predicted"/>
<dbReference type="Gene3D" id="2.60.40.2030">
    <property type="match status" value="1"/>
</dbReference>
<dbReference type="SUPFAM" id="SSF141072">
    <property type="entry name" value="CalX-like"/>
    <property type="match status" value="1"/>
</dbReference>
<evidence type="ECO:0000256" key="2">
    <source>
        <dbReference type="ARBA" id="ARBA00022737"/>
    </source>
</evidence>
<dbReference type="AlphaFoldDB" id="A0A8J7J3M2"/>
<organism evidence="5 6">
    <name type="scientific">Snuella sedimenti</name>
    <dbReference type="NCBI Taxonomy" id="2798802"/>
    <lineage>
        <taxon>Bacteria</taxon>
        <taxon>Pseudomonadati</taxon>
        <taxon>Bacteroidota</taxon>
        <taxon>Flavobacteriia</taxon>
        <taxon>Flavobacteriales</taxon>
        <taxon>Flavobacteriaceae</taxon>
        <taxon>Snuella</taxon>
    </lineage>
</organism>
<reference evidence="5" key="1">
    <citation type="submission" date="2020-12" db="EMBL/GenBank/DDBJ databases">
        <title>Snuella sp. nov., isolated from sediment in Incheon.</title>
        <authorList>
            <person name="Kim W."/>
        </authorList>
    </citation>
    <scope>NUCLEOTIDE SEQUENCE</scope>
    <source>
        <strain evidence="5">CAU 1569</strain>
    </source>
</reference>
<dbReference type="Proteomes" id="UP000610931">
    <property type="component" value="Unassembled WGS sequence"/>
</dbReference>
<keyword evidence="1" id="KW-0732">Signal</keyword>
<accession>A0A8J7J3M2</accession>
<gene>
    <name evidence="5" type="ORF">JF259_13840</name>
</gene>
<feature type="domain" description="Calx-beta" evidence="4">
    <location>
        <begin position="34"/>
        <end position="144"/>
    </location>
</feature>
<dbReference type="EMBL" id="JAELVQ010000021">
    <property type="protein sequence ID" value="MBJ6369172.1"/>
    <property type="molecule type" value="Genomic_DNA"/>
</dbReference>
<dbReference type="InterPro" id="IPR038081">
    <property type="entry name" value="CalX-like_sf"/>
</dbReference>
<dbReference type="PROSITE" id="PS51257">
    <property type="entry name" value="PROKAR_LIPOPROTEIN"/>
    <property type="match status" value="1"/>
</dbReference>
<evidence type="ECO:0000256" key="3">
    <source>
        <dbReference type="ARBA" id="ARBA00022837"/>
    </source>
</evidence>
<sequence length="276" mass="30303">MKTLKYLFILVTALSFVGCEETPTLYDFERYKFVSFINEDDSALENEGVHDIFLRYDGSTLEEDFTVTLAVVGTAQEGVDYNIDSKTVLFKAGEVKSEPFTIEIIDNLLDGAEDLSLDISIESVSNPNIDIGVGIVNQSNKAMVFTIVDDECPEDIEVFGTQLVNENGNTLTGSINGNVLSLTGNIANYGSFPNANLEITLTPVAAGAKIGSATFDDFDAGLAGDGYEYQFRLAEEGTYEVCTGKINVKFWVYYLSGKTTGDWVYWYTVDTEITIP</sequence>
<comment type="caution">
    <text evidence="5">The sequence shown here is derived from an EMBL/GenBank/DDBJ whole genome shotgun (WGS) entry which is preliminary data.</text>
</comment>
<evidence type="ECO:0000256" key="1">
    <source>
        <dbReference type="ARBA" id="ARBA00022729"/>
    </source>
</evidence>
<keyword evidence="3" id="KW-0106">Calcium</keyword>
<dbReference type="GO" id="GO:0016020">
    <property type="term" value="C:membrane"/>
    <property type="evidence" value="ECO:0007669"/>
    <property type="project" value="InterPro"/>
</dbReference>
<evidence type="ECO:0000313" key="5">
    <source>
        <dbReference type="EMBL" id="MBJ6369172.1"/>
    </source>
</evidence>
<dbReference type="InterPro" id="IPR003644">
    <property type="entry name" value="Calx_beta"/>
</dbReference>
<protein>
    <recommendedName>
        <fullName evidence="4">Calx-beta domain-containing protein</fullName>
    </recommendedName>
</protein>
<evidence type="ECO:0000259" key="4">
    <source>
        <dbReference type="Pfam" id="PF03160"/>
    </source>
</evidence>
<dbReference type="Pfam" id="PF03160">
    <property type="entry name" value="Calx-beta"/>
    <property type="match status" value="1"/>
</dbReference>
<evidence type="ECO:0000313" key="6">
    <source>
        <dbReference type="Proteomes" id="UP000610931"/>
    </source>
</evidence>
<keyword evidence="2" id="KW-0677">Repeat</keyword>
<name>A0A8J7J3M2_9FLAO</name>
<dbReference type="GO" id="GO:0007154">
    <property type="term" value="P:cell communication"/>
    <property type="evidence" value="ECO:0007669"/>
    <property type="project" value="InterPro"/>
</dbReference>
<keyword evidence="6" id="KW-1185">Reference proteome</keyword>
<dbReference type="RefSeq" id="WP_199116032.1">
    <property type="nucleotide sequence ID" value="NZ_JAELVQ010000021.1"/>
</dbReference>